<dbReference type="Pfam" id="PF00989">
    <property type="entry name" value="PAS"/>
    <property type="match status" value="1"/>
</dbReference>
<dbReference type="CDD" id="cd00130">
    <property type="entry name" value="PAS"/>
    <property type="match status" value="1"/>
</dbReference>
<protein>
    <submittedName>
        <fullName evidence="2">Putative sensor (PAS) domain for methyl-accepting chemotaxis sensory transducer</fullName>
    </submittedName>
</protein>
<sequence length="169" mass="19322">MEPEGSERIMSEDDLIVTKTDKKGWITYCNKLCSDIAEYPYGELVGKPHSIIRSRAMPRCVFKLLWDNISNGREVFAYVVNRTKNNNHYWVLAHVTPSFDENGTIVGFHSNRRKPFESALDAVKPLYKALLEEETRHGNRKQGLVASTAMLNKVLKVKGVDYDEFVLSL</sequence>
<dbReference type="SUPFAM" id="SSF55785">
    <property type="entry name" value="PYP-like sensor domain (PAS domain)"/>
    <property type="match status" value="1"/>
</dbReference>
<dbReference type="EMBL" id="UOEO01000130">
    <property type="protein sequence ID" value="VAW20071.1"/>
    <property type="molecule type" value="Genomic_DNA"/>
</dbReference>
<organism evidence="2">
    <name type="scientific">hydrothermal vent metagenome</name>
    <dbReference type="NCBI Taxonomy" id="652676"/>
    <lineage>
        <taxon>unclassified sequences</taxon>
        <taxon>metagenomes</taxon>
        <taxon>ecological metagenomes</taxon>
    </lineage>
</organism>
<dbReference type="InterPro" id="IPR013767">
    <property type="entry name" value="PAS_fold"/>
</dbReference>
<feature type="domain" description="PAS fold" evidence="1">
    <location>
        <begin position="20"/>
        <end position="108"/>
    </location>
</feature>
<name>A0A3B0TMY2_9ZZZZ</name>
<reference evidence="2" key="1">
    <citation type="submission" date="2018-06" db="EMBL/GenBank/DDBJ databases">
        <authorList>
            <person name="Zhirakovskaya E."/>
        </authorList>
    </citation>
    <scope>NUCLEOTIDE SEQUENCE</scope>
</reference>
<dbReference type="AlphaFoldDB" id="A0A3B0TMY2"/>
<evidence type="ECO:0000259" key="1">
    <source>
        <dbReference type="Pfam" id="PF00989"/>
    </source>
</evidence>
<dbReference type="Gene3D" id="3.30.450.20">
    <property type="entry name" value="PAS domain"/>
    <property type="match status" value="1"/>
</dbReference>
<accession>A0A3B0TMY2</accession>
<dbReference type="InterPro" id="IPR035965">
    <property type="entry name" value="PAS-like_dom_sf"/>
</dbReference>
<proteinExistence type="predicted"/>
<gene>
    <name evidence="2" type="ORF">MNBD_ALPHA12-1914</name>
</gene>
<dbReference type="InterPro" id="IPR000014">
    <property type="entry name" value="PAS"/>
</dbReference>
<evidence type="ECO:0000313" key="2">
    <source>
        <dbReference type="EMBL" id="VAW20071.1"/>
    </source>
</evidence>